<accession>A0A2J6SWP8</accession>
<keyword evidence="1" id="KW-0472">Membrane</keyword>
<name>A0A2J6SWP8_9HELO</name>
<evidence type="ECO:0000313" key="4">
    <source>
        <dbReference type="Proteomes" id="UP000235371"/>
    </source>
</evidence>
<feature type="chain" id="PRO_5014365039" evidence="2">
    <location>
        <begin position="19"/>
        <end position="112"/>
    </location>
</feature>
<dbReference type="AlphaFoldDB" id="A0A2J6SWP8"/>
<keyword evidence="2" id="KW-0732">Signal</keyword>
<feature type="transmembrane region" description="Helical" evidence="1">
    <location>
        <begin position="42"/>
        <end position="61"/>
    </location>
</feature>
<dbReference type="RefSeq" id="XP_024731987.1">
    <property type="nucleotide sequence ID" value="XM_024881145.1"/>
</dbReference>
<dbReference type="InParanoid" id="A0A2J6SWP8"/>
<keyword evidence="1" id="KW-1133">Transmembrane helix</keyword>
<dbReference type="OrthoDB" id="10042947at2759"/>
<gene>
    <name evidence="3" type="ORF">K444DRAFT_617525</name>
</gene>
<feature type="signal peptide" evidence="2">
    <location>
        <begin position="1"/>
        <end position="18"/>
    </location>
</feature>
<evidence type="ECO:0000313" key="3">
    <source>
        <dbReference type="EMBL" id="PMD55083.1"/>
    </source>
</evidence>
<evidence type="ECO:0000256" key="2">
    <source>
        <dbReference type="SAM" id="SignalP"/>
    </source>
</evidence>
<keyword evidence="1" id="KW-0812">Transmembrane</keyword>
<proteinExistence type="predicted"/>
<organism evidence="3 4">
    <name type="scientific">Hyaloscypha bicolor E</name>
    <dbReference type="NCBI Taxonomy" id="1095630"/>
    <lineage>
        <taxon>Eukaryota</taxon>
        <taxon>Fungi</taxon>
        <taxon>Dikarya</taxon>
        <taxon>Ascomycota</taxon>
        <taxon>Pezizomycotina</taxon>
        <taxon>Leotiomycetes</taxon>
        <taxon>Helotiales</taxon>
        <taxon>Hyaloscyphaceae</taxon>
        <taxon>Hyaloscypha</taxon>
        <taxon>Hyaloscypha bicolor</taxon>
    </lineage>
</organism>
<evidence type="ECO:0000256" key="1">
    <source>
        <dbReference type="SAM" id="Phobius"/>
    </source>
</evidence>
<dbReference type="GeneID" id="36589222"/>
<dbReference type="EMBL" id="KZ613856">
    <property type="protein sequence ID" value="PMD55083.1"/>
    <property type="molecule type" value="Genomic_DNA"/>
</dbReference>
<protein>
    <submittedName>
        <fullName evidence="3">Uncharacterized protein</fullName>
    </submittedName>
</protein>
<sequence>MPTIAAWTIYAFGATALAAGCLHLASPERAAQALGLEEGCVGAVNGNSLAAIAMGIYYTLAAHQENRAFFYLTVPMRVLTSTVFWTQGGQWKMAGLWEGGGAVLTAVALMVG</sequence>
<reference evidence="3 4" key="1">
    <citation type="submission" date="2016-04" db="EMBL/GenBank/DDBJ databases">
        <title>A degradative enzymes factory behind the ericoid mycorrhizal symbiosis.</title>
        <authorList>
            <consortium name="DOE Joint Genome Institute"/>
            <person name="Martino E."/>
            <person name="Morin E."/>
            <person name="Grelet G."/>
            <person name="Kuo A."/>
            <person name="Kohler A."/>
            <person name="Daghino S."/>
            <person name="Barry K."/>
            <person name="Choi C."/>
            <person name="Cichocki N."/>
            <person name="Clum A."/>
            <person name="Copeland A."/>
            <person name="Hainaut M."/>
            <person name="Haridas S."/>
            <person name="Labutti K."/>
            <person name="Lindquist E."/>
            <person name="Lipzen A."/>
            <person name="Khouja H.-R."/>
            <person name="Murat C."/>
            <person name="Ohm R."/>
            <person name="Olson A."/>
            <person name="Spatafora J."/>
            <person name="Veneault-Fourrey C."/>
            <person name="Henrissat B."/>
            <person name="Grigoriev I."/>
            <person name="Martin F."/>
            <person name="Perotto S."/>
        </authorList>
    </citation>
    <scope>NUCLEOTIDE SEQUENCE [LARGE SCALE GENOMIC DNA]</scope>
    <source>
        <strain evidence="3 4">E</strain>
    </source>
</reference>
<keyword evidence="4" id="KW-1185">Reference proteome</keyword>
<dbReference type="Proteomes" id="UP000235371">
    <property type="component" value="Unassembled WGS sequence"/>
</dbReference>
<feature type="transmembrane region" description="Helical" evidence="1">
    <location>
        <begin position="94"/>
        <end position="111"/>
    </location>
</feature>